<organism evidence="1 2">
    <name type="scientific">Cryptosporangium minutisporangium</name>
    <dbReference type="NCBI Taxonomy" id="113569"/>
    <lineage>
        <taxon>Bacteria</taxon>
        <taxon>Bacillati</taxon>
        <taxon>Actinomycetota</taxon>
        <taxon>Actinomycetes</taxon>
        <taxon>Cryptosporangiales</taxon>
        <taxon>Cryptosporangiaceae</taxon>
        <taxon>Cryptosporangium</taxon>
    </lineage>
</organism>
<accession>A0ABP6SVR4</accession>
<protein>
    <recommendedName>
        <fullName evidence="3">Secreted protein</fullName>
    </recommendedName>
</protein>
<keyword evidence="2" id="KW-1185">Reference proteome</keyword>
<comment type="caution">
    <text evidence="1">The sequence shown here is derived from an EMBL/GenBank/DDBJ whole genome shotgun (WGS) entry which is preliminary data.</text>
</comment>
<dbReference type="Proteomes" id="UP001501676">
    <property type="component" value="Unassembled WGS sequence"/>
</dbReference>
<evidence type="ECO:0008006" key="3">
    <source>
        <dbReference type="Google" id="ProtNLM"/>
    </source>
</evidence>
<sequence>MAVTALGALAALMFVVSRDPTGPRGWAQPTLTCPKPNEADWAPPNIVDRDDPEALPDDVSAFVLCPRPLPWDETAGSPVVVASGSARFNELETLISAEDEPLPRGYSCTAVSEDSRVLWARVGSRVFLVHLPTDACGHYRSELESLLDEILPRSETPSPTPS</sequence>
<proteinExistence type="predicted"/>
<dbReference type="EMBL" id="BAAAYN010000014">
    <property type="protein sequence ID" value="GAA3386273.1"/>
    <property type="molecule type" value="Genomic_DNA"/>
</dbReference>
<reference evidence="2" key="1">
    <citation type="journal article" date="2019" name="Int. J. Syst. Evol. Microbiol.">
        <title>The Global Catalogue of Microorganisms (GCM) 10K type strain sequencing project: providing services to taxonomists for standard genome sequencing and annotation.</title>
        <authorList>
            <consortium name="The Broad Institute Genomics Platform"/>
            <consortium name="The Broad Institute Genome Sequencing Center for Infectious Disease"/>
            <person name="Wu L."/>
            <person name="Ma J."/>
        </authorList>
    </citation>
    <scope>NUCLEOTIDE SEQUENCE [LARGE SCALE GENOMIC DNA]</scope>
    <source>
        <strain evidence="2">JCM 9458</strain>
    </source>
</reference>
<name>A0ABP6SVR4_9ACTN</name>
<evidence type="ECO:0000313" key="2">
    <source>
        <dbReference type="Proteomes" id="UP001501676"/>
    </source>
</evidence>
<evidence type="ECO:0000313" key="1">
    <source>
        <dbReference type="EMBL" id="GAA3386273.1"/>
    </source>
</evidence>
<gene>
    <name evidence="1" type="ORF">GCM10020369_22990</name>
</gene>